<evidence type="ECO:0000313" key="2">
    <source>
        <dbReference type="EMBL" id="QJA45616.1"/>
    </source>
</evidence>
<dbReference type="EMBL" id="MT143993">
    <property type="protein sequence ID" value="QJA45616.1"/>
    <property type="molecule type" value="Genomic_DNA"/>
</dbReference>
<dbReference type="AlphaFoldDB" id="A0A6H1ZCI0"/>
<protein>
    <submittedName>
        <fullName evidence="2">Putative sugar transferase</fullName>
    </submittedName>
</protein>
<evidence type="ECO:0000259" key="1">
    <source>
        <dbReference type="Pfam" id="PF02397"/>
    </source>
</evidence>
<dbReference type="InterPro" id="IPR003362">
    <property type="entry name" value="Bact_transf"/>
</dbReference>
<reference evidence="2" key="1">
    <citation type="submission" date="2020-03" db="EMBL/GenBank/DDBJ databases">
        <title>The deep terrestrial virosphere.</title>
        <authorList>
            <person name="Holmfeldt K."/>
            <person name="Nilsson E."/>
            <person name="Simone D."/>
            <person name="Lopez-Fernandez M."/>
            <person name="Wu X."/>
            <person name="de Brujin I."/>
            <person name="Lundin D."/>
            <person name="Andersson A."/>
            <person name="Bertilsson S."/>
            <person name="Dopson M."/>
        </authorList>
    </citation>
    <scope>NUCLEOTIDE SEQUENCE</scope>
    <source>
        <strain evidence="2">TM448A00260</strain>
    </source>
</reference>
<keyword evidence="2" id="KW-0808">Transferase</keyword>
<name>A0A6H1ZCI0_9ZZZZ</name>
<dbReference type="Pfam" id="PF02397">
    <property type="entry name" value="Bac_transf"/>
    <property type="match status" value="1"/>
</dbReference>
<accession>A0A6H1ZCI0</accession>
<feature type="domain" description="Bacterial sugar transferase" evidence="1">
    <location>
        <begin position="2"/>
        <end position="158"/>
    </location>
</feature>
<proteinExistence type="predicted"/>
<gene>
    <name evidence="2" type="ORF">TM448A00260_0045</name>
</gene>
<sequence>MNIIYKSKRVGQYGRRFYFYKFRTMNMDGGSPTSSVDDERLTTIGRFLRRYKLDELPSLWNLLKGDIAIVGPRPDVPSEIESLSEDTLQTVLMVKPGLISPATFWNINEDEFLKGYEDAHAAYCKLIKPTKYKLNVWYVKKKCWCLDLRIIIATTLKLARIQINPKKWGILPEWL</sequence>
<organism evidence="2">
    <name type="scientific">viral metagenome</name>
    <dbReference type="NCBI Taxonomy" id="1070528"/>
    <lineage>
        <taxon>unclassified sequences</taxon>
        <taxon>metagenomes</taxon>
        <taxon>organismal metagenomes</taxon>
    </lineage>
</organism>
<dbReference type="PANTHER" id="PTHR30576">
    <property type="entry name" value="COLANIC BIOSYNTHESIS UDP-GLUCOSE LIPID CARRIER TRANSFERASE"/>
    <property type="match status" value="1"/>
</dbReference>
<dbReference type="PANTHER" id="PTHR30576:SF0">
    <property type="entry name" value="UNDECAPRENYL-PHOSPHATE N-ACETYLGALACTOSAMINYL 1-PHOSPHATE TRANSFERASE-RELATED"/>
    <property type="match status" value="1"/>
</dbReference>
<dbReference type="GO" id="GO:0016780">
    <property type="term" value="F:phosphotransferase activity, for other substituted phosphate groups"/>
    <property type="evidence" value="ECO:0007669"/>
    <property type="project" value="TreeGrafter"/>
</dbReference>